<comment type="caution">
    <text evidence="1">The sequence shown here is derived from an EMBL/GenBank/DDBJ whole genome shotgun (WGS) entry which is preliminary data.</text>
</comment>
<proteinExistence type="predicted"/>
<dbReference type="HOGENOM" id="CLU_2456316_0_0_1"/>
<sequence length="89" mass="9876">MRLFLVPSGTLIAKIPSKQLYDQTISQRPSTILALNHETYERTAHEVIPYAIQKLQAAGYKLVTLAECLGQQPYQSVGSPQTPDASWTC</sequence>
<organism evidence="1 2">
    <name type="scientific">Thanatephorus cucumeris (strain AG1-IB / isolate 7/3/14)</name>
    <name type="common">Lettuce bottom rot fungus</name>
    <name type="synonym">Rhizoctonia solani</name>
    <dbReference type="NCBI Taxonomy" id="1108050"/>
    <lineage>
        <taxon>Eukaryota</taxon>
        <taxon>Fungi</taxon>
        <taxon>Dikarya</taxon>
        <taxon>Basidiomycota</taxon>
        <taxon>Agaricomycotina</taxon>
        <taxon>Agaricomycetes</taxon>
        <taxon>Cantharellales</taxon>
        <taxon>Ceratobasidiaceae</taxon>
        <taxon>Rhizoctonia</taxon>
        <taxon>Rhizoctonia solani AG-1</taxon>
    </lineage>
</organism>
<evidence type="ECO:0000313" key="1">
    <source>
        <dbReference type="EMBL" id="CCO29968.1"/>
    </source>
</evidence>
<dbReference type="InterPro" id="IPR011330">
    <property type="entry name" value="Glyco_hydro/deAcase_b/a-brl"/>
</dbReference>
<protein>
    <submittedName>
        <fullName evidence="1">Carbohydrate esterase family 4 protein</fullName>
    </submittedName>
</protein>
<dbReference type="GO" id="GO:0005975">
    <property type="term" value="P:carbohydrate metabolic process"/>
    <property type="evidence" value="ECO:0007669"/>
    <property type="project" value="InterPro"/>
</dbReference>
<dbReference type="Gene3D" id="3.20.20.370">
    <property type="entry name" value="Glycoside hydrolase/deacetylase"/>
    <property type="match status" value="1"/>
</dbReference>
<dbReference type="AlphaFoldDB" id="M5BQ84"/>
<name>M5BQ84_THACB</name>
<accession>M5BQ84</accession>
<dbReference type="SUPFAM" id="SSF88713">
    <property type="entry name" value="Glycoside hydrolase/deacetylase"/>
    <property type="match status" value="1"/>
</dbReference>
<dbReference type="Proteomes" id="UP000012065">
    <property type="component" value="Unassembled WGS sequence"/>
</dbReference>
<evidence type="ECO:0000313" key="2">
    <source>
        <dbReference type="Proteomes" id="UP000012065"/>
    </source>
</evidence>
<gene>
    <name evidence="1" type="ORF">BN14_03992</name>
</gene>
<reference evidence="1 2" key="1">
    <citation type="journal article" date="2013" name="J. Biotechnol.">
        <title>Establishment and interpretation of the genome sequence of the phytopathogenic fungus Rhizoctonia solani AG1-IB isolate 7/3/14.</title>
        <authorList>
            <person name="Wibberg D.W."/>
            <person name="Jelonek L.J."/>
            <person name="Rupp O.R."/>
            <person name="Hennig M.H."/>
            <person name="Eikmeyer F.E."/>
            <person name="Goesmann A.G."/>
            <person name="Hartmann A.H."/>
            <person name="Borriss R.B."/>
            <person name="Grosch R.G."/>
            <person name="Puehler A.P."/>
            <person name="Schlueter A.S."/>
        </authorList>
    </citation>
    <scope>NUCLEOTIDE SEQUENCE [LARGE SCALE GENOMIC DNA]</scope>
    <source>
        <strain evidence="2">AG1-IB / isolate 7/3/14</strain>
    </source>
</reference>
<dbReference type="EMBL" id="CAOJ01005727">
    <property type="protein sequence ID" value="CCO29968.1"/>
    <property type="molecule type" value="Genomic_DNA"/>
</dbReference>